<evidence type="ECO:0000259" key="1">
    <source>
        <dbReference type="PROSITE" id="PS51819"/>
    </source>
</evidence>
<dbReference type="CDD" id="cd06587">
    <property type="entry name" value="VOC"/>
    <property type="match status" value="1"/>
</dbReference>
<dbReference type="InterPro" id="IPR037523">
    <property type="entry name" value="VOC_core"/>
</dbReference>
<dbReference type="PANTHER" id="PTHR36503">
    <property type="entry name" value="BLR2520 PROTEIN"/>
    <property type="match status" value="1"/>
</dbReference>
<dbReference type="PROSITE" id="PS51819">
    <property type="entry name" value="VOC"/>
    <property type="match status" value="1"/>
</dbReference>
<reference evidence="2" key="2">
    <citation type="submission" date="2021-04" db="EMBL/GenBank/DDBJ databases">
        <authorList>
            <person name="Gilroy R."/>
        </authorList>
    </citation>
    <scope>NUCLEOTIDE SEQUENCE</scope>
    <source>
        <strain evidence="2">CHK183-5548</strain>
    </source>
</reference>
<gene>
    <name evidence="2" type="ORF">IAA04_06245</name>
</gene>
<dbReference type="AlphaFoldDB" id="A0A9D2PE84"/>
<dbReference type="SUPFAM" id="SSF54593">
    <property type="entry name" value="Glyoxalase/Bleomycin resistance protein/Dihydroxybiphenyl dioxygenase"/>
    <property type="match status" value="1"/>
</dbReference>
<dbReference type="PANTHER" id="PTHR36503:SF3">
    <property type="entry name" value="BLR0126 PROTEIN"/>
    <property type="match status" value="1"/>
</dbReference>
<dbReference type="InterPro" id="IPR004360">
    <property type="entry name" value="Glyas_Fos-R_dOase_dom"/>
</dbReference>
<sequence>MAVSSSVVFLPVQDIEKTTRFYRDQLGLPVVLEQSGGICRIFDSGCGYLGFCQYGDGRPIPAGSKGVCLSFNCADNDDVDRHYQKFAAMGLADEPPKKLESFPVYSFFLQDPDGYRVEFQKIQTEDGPFS</sequence>
<dbReference type="Gene3D" id="3.10.180.10">
    <property type="entry name" value="2,3-Dihydroxybiphenyl 1,2-Dioxygenase, domain 1"/>
    <property type="match status" value="1"/>
</dbReference>
<evidence type="ECO:0000313" key="3">
    <source>
        <dbReference type="Proteomes" id="UP000823883"/>
    </source>
</evidence>
<comment type="caution">
    <text evidence="2">The sequence shown here is derived from an EMBL/GenBank/DDBJ whole genome shotgun (WGS) entry which is preliminary data.</text>
</comment>
<evidence type="ECO:0000313" key="2">
    <source>
        <dbReference type="EMBL" id="HJC47634.1"/>
    </source>
</evidence>
<dbReference type="EMBL" id="DWWL01000041">
    <property type="protein sequence ID" value="HJC47634.1"/>
    <property type="molecule type" value="Genomic_DNA"/>
</dbReference>
<organism evidence="2 3">
    <name type="scientific">Candidatus Lachnoclostridium pullistercoris</name>
    <dbReference type="NCBI Taxonomy" id="2838632"/>
    <lineage>
        <taxon>Bacteria</taxon>
        <taxon>Bacillati</taxon>
        <taxon>Bacillota</taxon>
        <taxon>Clostridia</taxon>
        <taxon>Lachnospirales</taxon>
        <taxon>Lachnospiraceae</taxon>
    </lineage>
</organism>
<name>A0A9D2PE84_9FIRM</name>
<accession>A0A9D2PE84</accession>
<dbReference type="InterPro" id="IPR029068">
    <property type="entry name" value="Glyas_Bleomycin-R_OHBP_Dase"/>
</dbReference>
<reference evidence="2" key="1">
    <citation type="journal article" date="2021" name="PeerJ">
        <title>Extensive microbial diversity within the chicken gut microbiome revealed by metagenomics and culture.</title>
        <authorList>
            <person name="Gilroy R."/>
            <person name="Ravi A."/>
            <person name="Getino M."/>
            <person name="Pursley I."/>
            <person name="Horton D.L."/>
            <person name="Alikhan N.F."/>
            <person name="Baker D."/>
            <person name="Gharbi K."/>
            <person name="Hall N."/>
            <person name="Watson M."/>
            <person name="Adriaenssens E.M."/>
            <person name="Foster-Nyarko E."/>
            <person name="Jarju S."/>
            <person name="Secka A."/>
            <person name="Antonio M."/>
            <person name="Oren A."/>
            <person name="Chaudhuri R.R."/>
            <person name="La Ragione R."/>
            <person name="Hildebrand F."/>
            <person name="Pallen M.J."/>
        </authorList>
    </citation>
    <scope>NUCLEOTIDE SEQUENCE</scope>
    <source>
        <strain evidence="2">CHK183-5548</strain>
    </source>
</reference>
<feature type="domain" description="VOC" evidence="1">
    <location>
        <begin position="3"/>
        <end position="122"/>
    </location>
</feature>
<dbReference type="Pfam" id="PF00903">
    <property type="entry name" value="Glyoxalase"/>
    <property type="match status" value="1"/>
</dbReference>
<protein>
    <submittedName>
        <fullName evidence="2">VOC family protein</fullName>
    </submittedName>
</protein>
<proteinExistence type="predicted"/>
<dbReference type="Proteomes" id="UP000823883">
    <property type="component" value="Unassembled WGS sequence"/>
</dbReference>